<dbReference type="UniPathway" id="UPA00074">
    <property type="reaction ID" value="UER00129"/>
</dbReference>
<evidence type="ECO:0000313" key="19">
    <source>
        <dbReference type="Proteomes" id="UP000269544"/>
    </source>
</evidence>
<evidence type="ECO:0000256" key="7">
    <source>
        <dbReference type="ARBA" id="ARBA00022598"/>
    </source>
</evidence>
<dbReference type="EMBL" id="LR134523">
    <property type="protein sequence ID" value="VEJ36097.1"/>
    <property type="molecule type" value="Genomic_DNA"/>
</dbReference>
<evidence type="ECO:0000256" key="1">
    <source>
        <dbReference type="ARBA" id="ARBA00004496"/>
    </source>
</evidence>
<evidence type="ECO:0000256" key="2">
    <source>
        <dbReference type="ARBA" id="ARBA00004686"/>
    </source>
</evidence>
<dbReference type="InterPro" id="IPR036921">
    <property type="entry name" value="PurM-like_N_sf"/>
</dbReference>
<dbReference type="PANTHER" id="PTHR10520">
    <property type="entry name" value="TRIFUNCTIONAL PURINE BIOSYNTHETIC PROTEIN ADENOSINE-3-RELATED"/>
    <property type="match status" value="1"/>
</dbReference>
<dbReference type="FunFam" id="3.90.650.10:FF:000011">
    <property type="entry name" value="Phosphoribosylformylglycinamidine cyclo-ligase"/>
    <property type="match status" value="1"/>
</dbReference>
<feature type="domain" description="PurM-like C-terminal" evidence="17">
    <location>
        <begin position="174"/>
        <end position="340"/>
    </location>
</feature>
<comment type="similarity">
    <text evidence="3 15">Belongs to the AIR synthase family.</text>
</comment>
<comment type="pathway">
    <text evidence="2 15">Purine metabolism; IMP biosynthesis via de novo pathway; 5-amino-1-(5-phospho-D-ribosyl)imidazole from N(2)-formyl-N(1)-(5-phospho-D-ribosyl)glycinamide: step 2/2.</text>
</comment>
<dbReference type="GO" id="GO:0006189">
    <property type="term" value="P:'de novo' IMP biosynthetic process"/>
    <property type="evidence" value="ECO:0007669"/>
    <property type="project" value="UniProtKB-UniRule"/>
</dbReference>
<dbReference type="Gene3D" id="3.90.650.10">
    <property type="entry name" value="PurM-like C-terminal domain"/>
    <property type="match status" value="1"/>
</dbReference>
<evidence type="ECO:0000313" key="18">
    <source>
        <dbReference type="EMBL" id="VEJ36097.1"/>
    </source>
</evidence>
<comment type="catalytic activity">
    <reaction evidence="14 15">
        <text>2-formamido-N(1)-(5-O-phospho-beta-D-ribosyl)acetamidine + ATP = 5-amino-1-(5-phospho-beta-D-ribosyl)imidazole + ADP + phosphate + H(+)</text>
        <dbReference type="Rhea" id="RHEA:23032"/>
        <dbReference type="ChEBI" id="CHEBI:15378"/>
        <dbReference type="ChEBI" id="CHEBI:30616"/>
        <dbReference type="ChEBI" id="CHEBI:43474"/>
        <dbReference type="ChEBI" id="CHEBI:137981"/>
        <dbReference type="ChEBI" id="CHEBI:147287"/>
        <dbReference type="ChEBI" id="CHEBI:456216"/>
        <dbReference type="EC" id="6.3.3.1"/>
    </reaction>
</comment>
<keyword evidence="7 15" id="KW-0436">Ligase</keyword>
<evidence type="ECO:0000259" key="16">
    <source>
        <dbReference type="Pfam" id="PF00586"/>
    </source>
</evidence>
<dbReference type="GO" id="GO:0004637">
    <property type="term" value="F:phosphoribosylamine-glycine ligase activity"/>
    <property type="evidence" value="ECO:0007669"/>
    <property type="project" value="TreeGrafter"/>
</dbReference>
<keyword evidence="9 15" id="KW-0658">Purine biosynthesis</keyword>
<evidence type="ECO:0000259" key="17">
    <source>
        <dbReference type="Pfam" id="PF02769"/>
    </source>
</evidence>
<dbReference type="RefSeq" id="WP_126465924.1">
    <property type="nucleotide sequence ID" value="NZ_LR134523.1"/>
</dbReference>
<name>A0A448V2T9_9FIRM</name>
<dbReference type="FunFam" id="3.30.1330.10:FF:000001">
    <property type="entry name" value="Phosphoribosylformylglycinamidine cyclo-ligase"/>
    <property type="match status" value="1"/>
</dbReference>
<dbReference type="InterPro" id="IPR010918">
    <property type="entry name" value="PurM-like_C_dom"/>
</dbReference>
<dbReference type="GO" id="GO:0005524">
    <property type="term" value="F:ATP binding"/>
    <property type="evidence" value="ECO:0007669"/>
    <property type="project" value="UniProtKB-KW"/>
</dbReference>
<dbReference type="SUPFAM" id="SSF56042">
    <property type="entry name" value="PurM C-terminal domain-like"/>
    <property type="match status" value="1"/>
</dbReference>
<accession>A0A448V2T9</accession>
<dbReference type="HAMAP" id="MF_00741">
    <property type="entry name" value="AIRS"/>
    <property type="match status" value="1"/>
</dbReference>
<evidence type="ECO:0000256" key="10">
    <source>
        <dbReference type="ARBA" id="ARBA00022840"/>
    </source>
</evidence>
<proteinExistence type="inferred from homology"/>
<dbReference type="CDD" id="cd02196">
    <property type="entry name" value="PurM"/>
    <property type="match status" value="1"/>
</dbReference>
<evidence type="ECO:0000256" key="4">
    <source>
        <dbReference type="ARBA" id="ARBA00013047"/>
    </source>
</evidence>
<evidence type="ECO:0000256" key="9">
    <source>
        <dbReference type="ARBA" id="ARBA00022755"/>
    </source>
</evidence>
<evidence type="ECO:0000256" key="8">
    <source>
        <dbReference type="ARBA" id="ARBA00022741"/>
    </source>
</evidence>
<evidence type="ECO:0000256" key="6">
    <source>
        <dbReference type="ARBA" id="ARBA00022490"/>
    </source>
</evidence>
<dbReference type="Gene3D" id="3.30.1330.10">
    <property type="entry name" value="PurM-like, N-terminal domain"/>
    <property type="match status" value="1"/>
</dbReference>
<dbReference type="Pfam" id="PF02769">
    <property type="entry name" value="AIRS_C"/>
    <property type="match status" value="1"/>
</dbReference>
<sequence length="343" mass="36265">MKLSYKDAGVDISEGNRAVELMKKSVASTYDENVLGEIGLFSGGYAIPGAKAMEEPVLLGATDGVGTKLLVAQMMDVHNTVGIDLVAMSVNDLICQGAKPLFFLDYVATGRVDAEKMQQIVEGVAEGCRQAGCALIGGETAEMPGLYEEDEYDLAGFAVGLTDKAKIIDGAKIQAGDVVIGLASTGLHSNGYSLARKLFFDHLGLDVDGEAEGLSTTVGEALLAPTKIYVKTVLKLVEQFGVKGISNITGGGLVENVPRILPEDLDCVVQADSWDKGELFRFIENTGAVEEAELYRSFNMGIGMVLIVSADEADAVLRCVREETDDIAYGIGEIQPGSGIVLL</sequence>
<dbReference type="GO" id="GO:0046084">
    <property type="term" value="P:adenine biosynthetic process"/>
    <property type="evidence" value="ECO:0007669"/>
    <property type="project" value="TreeGrafter"/>
</dbReference>
<keyword evidence="8 15" id="KW-0547">Nucleotide-binding</keyword>
<dbReference type="GO" id="GO:0004641">
    <property type="term" value="F:phosphoribosylformylglycinamidine cyclo-ligase activity"/>
    <property type="evidence" value="ECO:0007669"/>
    <property type="project" value="UniProtKB-UniRule"/>
</dbReference>
<reference evidence="18 19" key="1">
    <citation type="submission" date="2018-12" db="EMBL/GenBank/DDBJ databases">
        <authorList>
            <consortium name="Pathogen Informatics"/>
        </authorList>
    </citation>
    <scope>NUCLEOTIDE SEQUENCE [LARGE SCALE GENOMIC DNA]</scope>
    <source>
        <strain evidence="18 19">NCTC13079</strain>
    </source>
</reference>
<evidence type="ECO:0000256" key="3">
    <source>
        <dbReference type="ARBA" id="ARBA00010280"/>
    </source>
</evidence>
<dbReference type="PANTHER" id="PTHR10520:SF12">
    <property type="entry name" value="TRIFUNCTIONAL PURINE BIOSYNTHETIC PROTEIN ADENOSINE-3"/>
    <property type="match status" value="1"/>
</dbReference>
<keyword evidence="19" id="KW-1185">Reference proteome</keyword>
<dbReference type="OrthoDB" id="9802507at2"/>
<evidence type="ECO:0000256" key="13">
    <source>
        <dbReference type="ARBA" id="ARBA00033093"/>
    </source>
</evidence>
<keyword evidence="6 15" id="KW-0963">Cytoplasm</keyword>
<feature type="domain" description="PurM-like N-terminal" evidence="16">
    <location>
        <begin position="58"/>
        <end position="161"/>
    </location>
</feature>
<protein>
    <recommendedName>
        <fullName evidence="5 15">Phosphoribosylformylglycinamidine cyclo-ligase</fullName>
        <ecNumber evidence="4 15">6.3.3.1</ecNumber>
    </recommendedName>
    <alternativeName>
        <fullName evidence="12 15">AIR synthase</fullName>
    </alternativeName>
    <alternativeName>
        <fullName evidence="13 15">AIRS</fullName>
    </alternativeName>
    <alternativeName>
        <fullName evidence="11 15">Phosphoribosyl-aminoimidazole synthetase</fullName>
    </alternativeName>
</protein>
<dbReference type="Pfam" id="PF00586">
    <property type="entry name" value="AIRS"/>
    <property type="match status" value="1"/>
</dbReference>
<dbReference type="Proteomes" id="UP000269544">
    <property type="component" value="Chromosome"/>
</dbReference>
<dbReference type="GO" id="GO:0005829">
    <property type="term" value="C:cytosol"/>
    <property type="evidence" value="ECO:0007669"/>
    <property type="project" value="TreeGrafter"/>
</dbReference>
<dbReference type="SUPFAM" id="SSF55326">
    <property type="entry name" value="PurM N-terminal domain-like"/>
    <property type="match status" value="1"/>
</dbReference>
<evidence type="ECO:0000256" key="12">
    <source>
        <dbReference type="ARBA" id="ARBA00032931"/>
    </source>
</evidence>
<dbReference type="NCBIfam" id="TIGR00878">
    <property type="entry name" value="purM"/>
    <property type="match status" value="1"/>
</dbReference>
<dbReference type="InterPro" id="IPR004733">
    <property type="entry name" value="PurM_cligase"/>
</dbReference>
<dbReference type="EC" id="6.3.3.1" evidence="4 15"/>
<evidence type="ECO:0000256" key="14">
    <source>
        <dbReference type="ARBA" id="ARBA00049057"/>
    </source>
</evidence>
<gene>
    <name evidence="15 18" type="primary">purM</name>
    <name evidence="18" type="ORF">NCTC13079_01292</name>
</gene>
<dbReference type="KEGG" id="piv:NCTC13079_01292"/>
<evidence type="ECO:0000256" key="5">
    <source>
        <dbReference type="ARBA" id="ARBA00020367"/>
    </source>
</evidence>
<comment type="subcellular location">
    <subcellularLocation>
        <location evidence="1 15">Cytoplasm</location>
    </subcellularLocation>
</comment>
<organism evidence="18 19">
    <name type="scientific">Aedoeadaptatus ivorii</name>
    <dbReference type="NCBI Taxonomy" id="54006"/>
    <lineage>
        <taxon>Bacteria</taxon>
        <taxon>Bacillati</taxon>
        <taxon>Bacillota</taxon>
        <taxon>Tissierellia</taxon>
        <taxon>Tissierellales</taxon>
        <taxon>Peptoniphilaceae</taxon>
        <taxon>Aedoeadaptatus</taxon>
    </lineage>
</organism>
<dbReference type="InterPro" id="IPR016188">
    <property type="entry name" value="PurM-like_N"/>
</dbReference>
<evidence type="ECO:0000256" key="15">
    <source>
        <dbReference type="HAMAP-Rule" id="MF_00741"/>
    </source>
</evidence>
<keyword evidence="10 15" id="KW-0067">ATP-binding</keyword>
<dbReference type="InterPro" id="IPR036676">
    <property type="entry name" value="PurM-like_C_sf"/>
</dbReference>
<dbReference type="AlphaFoldDB" id="A0A448V2T9"/>
<evidence type="ECO:0000256" key="11">
    <source>
        <dbReference type="ARBA" id="ARBA00031908"/>
    </source>
</evidence>